<dbReference type="OrthoDB" id="3810889at2"/>
<feature type="transmembrane region" description="Helical" evidence="7">
    <location>
        <begin position="43"/>
        <end position="63"/>
    </location>
</feature>
<evidence type="ECO:0000256" key="7">
    <source>
        <dbReference type="RuleBase" id="RU363032"/>
    </source>
</evidence>
<dbReference type="AlphaFoldDB" id="A0A511MRV8"/>
<dbReference type="GO" id="GO:0055085">
    <property type="term" value="P:transmembrane transport"/>
    <property type="evidence" value="ECO:0007669"/>
    <property type="project" value="InterPro"/>
</dbReference>
<keyword evidence="10" id="KW-1185">Reference proteome</keyword>
<dbReference type="EMBL" id="BJXA01000093">
    <property type="protein sequence ID" value="GEM43309.1"/>
    <property type="molecule type" value="Genomic_DNA"/>
</dbReference>
<dbReference type="PANTHER" id="PTHR30193:SF1">
    <property type="entry name" value="ABC TRANSPORTER PERMEASE PROTEIN YESP-RELATED"/>
    <property type="match status" value="1"/>
</dbReference>
<dbReference type="CDD" id="cd06261">
    <property type="entry name" value="TM_PBP2"/>
    <property type="match status" value="1"/>
</dbReference>
<evidence type="ECO:0000259" key="8">
    <source>
        <dbReference type="PROSITE" id="PS50928"/>
    </source>
</evidence>
<dbReference type="SUPFAM" id="SSF161098">
    <property type="entry name" value="MetI-like"/>
    <property type="match status" value="1"/>
</dbReference>
<keyword evidence="6 7" id="KW-0472">Membrane</keyword>
<feature type="transmembrane region" description="Helical" evidence="7">
    <location>
        <begin position="139"/>
        <end position="159"/>
    </location>
</feature>
<evidence type="ECO:0000313" key="9">
    <source>
        <dbReference type="EMBL" id="GEM43309.1"/>
    </source>
</evidence>
<dbReference type="InterPro" id="IPR035906">
    <property type="entry name" value="MetI-like_sf"/>
</dbReference>
<keyword evidence="5 7" id="KW-1133">Transmembrane helix</keyword>
<name>A0A511MRV8_9NOCA</name>
<keyword evidence="2 7" id="KW-0813">Transport</keyword>
<dbReference type="InterPro" id="IPR051393">
    <property type="entry name" value="ABC_transporter_permease"/>
</dbReference>
<dbReference type="Gene3D" id="1.10.3720.10">
    <property type="entry name" value="MetI-like"/>
    <property type="match status" value="1"/>
</dbReference>
<proteinExistence type="inferred from homology"/>
<comment type="subcellular location">
    <subcellularLocation>
        <location evidence="1 7">Cell membrane</location>
        <topology evidence="1 7">Multi-pass membrane protein</topology>
    </subcellularLocation>
</comment>
<sequence>MALSSTSVPAALEPTLERPTPAASKRPAPAALKHKRRRRNLRTLAFLAPWLLGFGFFFAYPLLSTLYFSFMKYDGFAAPTFTGLKNWAYVLDKYPFFWRGLGNTLWLVLVMVTLRAIFGLGIGLLVTKIKTGLGFFRTVFYLPFLAPPVAATMAFAFLLNPGTGPVNHLLGTIGLPQPGWFTDPEWSKPALTMLALWGIGDLMVIFTAALLDVSKEQYEAAELDGAGPWQRFRYVTLPNITPIVLFAVVTGVIQTMQYYTQAIVAGKVASGKAGNSGEPFVPGYPHGSTWTLPQMVYNLGFQRFDIGSACVVAVILFAISMAFTALLLRRKSGFLQED</sequence>
<protein>
    <submittedName>
        <fullName evidence="9">Sugar ABC transporter permease</fullName>
    </submittedName>
</protein>
<feature type="transmembrane region" description="Helical" evidence="7">
    <location>
        <begin position="105"/>
        <end position="127"/>
    </location>
</feature>
<dbReference type="PROSITE" id="PS50928">
    <property type="entry name" value="ABC_TM1"/>
    <property type="match status" value="1"/>
</dbReference>
<keyword evidence="3" id="KW-1003">Cell membrane</keyword>
<evidence type="ECO:0000256" key="3">
    <source>
        <dbReference type="ARBA" id="ARBA00022475"/>
    </source>
</evidence>
<feature type="transmembrane region" description="Helical" evidence="7">
    <location>
        <begin position="232"/>
        <end position="253"/>
    </location>
</feature>
<accession>A0A511MRV8</accession>
<evidence type="ECO:0000256" key="6">
    <source>
        <dbReference type="ARBA" id="ARBA00023136"/>
    </source>
</evidence>
<feature type="transmembrane region" description="Helical" evidence="7">
    <location>
        <begin position="306"/>
        <end position="328"/>
    </location>
</feature>
<gene>
    <name evidence="9" type="ORF">NN4_78280</name>
</gene>
<reference evidence="9 10" key="1">
    <citation type="submission" date="2019-07" db="EMBL/GenBank/DDBJ databases">
        <title>Whole genome shotgun sequence of Nocardia ninae NBRC 108245.</title>
        <authorList>
            <person name="Hosoyama A."/>
            <person name="Uohara A."/>
            <person name="Ohji S."/>
            <person name="Ichikawa N."/>
        </authorList>
    </citation>
    <scope>NUCLEOTIDE SEQUENCE [LARGE SCALE GENOMIC DNA]</scope>
    <source>
        <strain evidence="9 10">NBRC 108245</strain>
    </source>
</reference>
<organism evidence="9 10">
    <name type="scientific">Nocardia ninae NBRC 108245</name>
    <dbReference type="NCBI Taxonomy" id="1210091"/>
    <lineage>
        <taxon>Bacteria</taxon>
        <taxon>Bacillati</taxon>
        <taxon>Actinomycetota</taxon>
        <taxon>Actinomycetes</taxon>
        <taxon>Mycobacteriales</taxon>
        <taxon>Nocardiaceae</taxon>
        <taxon>Nocardia</taxon>
    </lineage>
</organism>
<dbReference type="PANTHER" id="PTHR30193">
    <property type="entry name" value="ABC TRANSPORTER PERMEASE PROTEIN"/>
    <property type="match status" value="1"/>
</dbReference>
<keyword evidence="4 7" id="KW-0812">Transmembrane</keyword>
<evidence type="ECO:0000256" key="5">
    <source>
        <dbReference type="ARBA" id="ARBA00022989"/>
    </source>
</evidence>
<feature type="domain" description="ABC transmembrane type-1" evidence="8">
    <location>
        <begin position="101"/>
        <end position="327"/>
    </location>
</feature>
<comment type="similarity">
    <text evidence="7">Belongs to the binding-protein-dependent transport system permease family.</text>
</comment>
<evidence type="ECO:0000256" key="4">
    <source>
        <dbReference type="ARBA" id="ARBA00022692"/>
    </source>
</evidence>
<evidence type="ECO:0000313" key="10">
    <source>
        <dbReference type="Proteomes" id="UP000321424"/>
    </source>
</evidence>
<comment type="caution">
    <text evidence="9">The sequence shown here is derived from an EMBL/GenBank/DDBJ whole genome shotgun (WGS) entry which is preliminary data.</text>
</comment>
<evidence type="ECO:0000256" key="2">
    <source>
        <dbReference type="ARBA" id="ARBA00022448"/>
    </source>
</evidence>
<dbReference type="InterPro" id="IPR000515">
    <property type="entry name" value="MetI-like"/>
</dbReference>
<feature type="transmembrane region" description="Helical" evidence="7">
    <location>
        <begin position="190"/>
        <end position="211"/>
    </location>
</feature>
<dbReference type="Proteomes" id="UP000321424">
    <property type="component" value="Unassembled WGS sequence"/>
</dbReference>
<dbReference type="RefSeq" id="WP_147141739.1">
    <property type="nucleotide sequence ID" value="NZ_BJXA01000093.1"/>
</dbReference>
<dbReference type="GO" id="GO:0005886">
    <property type="term" value="C:plasma membrane"/>
    <property type="evidence" value="ECO:0007669"/>
    <property type="project" value="UniProtKB-SubCell"/>
</dbReference>
<dbReference type="Pfam" id="PF00528">
    <property type="entry name" value="BPD_transp_1"/>
    <property type="match status" value="1"/>
</dbReference>
<evidence type="ECO:0000256" key="1">
    <source>
        <dbReference type="ARBA" id="ARBA00004651"/>
    </source>
</evidence>